<dbReference type="EMBL" id="CAFBQP010000021">
    <property type="protein sequence ID" value="CAB5057917.1"/>
    <property type="molecule type" value="Genomic_DNA"/>
</dbReference>
<evidence type="ECO:0000259" key="2">
    <source>
        <dbReference type="Pfam" id="PF13579"/>
    </source>
</evidence>
<dbReference type="SUPFAM" id="SSF53756">
    <property type="entry name" value="UDP-Glycosyltransferase/glycogen phosphorylase"/>
    <property type="match status" value="1"/>
</dbReference>
<feature type="domain" description="Glycosyltransferase subfamily 4-like N-terminal" evidence="2">
    <location>
        <begin position="24"/>
        <end position="137"/>
    </location>
</feature>
<evidence type="ECO:0000313" key="6">
    <source>
        <dbReference type="EMBL" id="CAB5057917.1"/>
    </source>
</evidence>
<dbReference type="InterPro" id="IPR050194">
    <property type="entry name" value="Glycosyltransferase_grp1"/>
</dbReference>
<evidence type="ECO:0000313" key="4">
    <source>
        <dbReference type="EMBL" id="CAB4756382.1"/>
    </source>
</evidence>
<dbReference type="EMBL" id="CAEZXX010000140">
    <property type="protein sequence ID" value="CAB4721254.1"/>
    <property type="molecule type" value="Genomic_DNA"/>
</dbReference>
<organism evidence="5">
    <name type="scientific">freshwater metagenome</name>
    <dbReference type="NCBI Taxonomy" id="449393"/>
    <lineage>
        <taxon>unclassified sequences</taxon>
        <taxon>metagenomes</taxon>
        <taxon>ecological metagenomes</taxon>
    </lineage>
</organism>
<dbReference type="Gene3D" id="3.40.50.2000">
    <property type="entry name" value="Glycogen Phosphorylase B"/>
    <property type="match status" value="2"/>
</dbReference>
<sequence length="392" mass="42827">MHLTTVDMSLELLLAPILDEAVLRGHEVIGVSAPGPFVERVEARGVRHVALPSSTRRFDLLADLKTALEFWRVVRRERPDVLHTHNPKPGLYGRVLGRLAGVPVVVNTVHGLYASPDDRPLKRAVVYAAEFVGGHFSHAELVHNPEDLGLMRRLRLAPRRNLHLLGSGVAIERFANPDAERSAALRAEWGIAPDEVLIGTVGRLVAEKGIPELLEATRGLSGARLVVVGGPDPDKPDALVPAVLAEAERRGVVLAGFRSDMADVYGAFDVFVLASHREGFPLSGMEAAAAGLPIVTTDIRGCRQIVTDGLNGLLVPVSSVDALRRSLERLVGDRALRERLGAASADRAREEFDERAVVDRVFHCYEEVADRQGTIRQGTIRRRTNRPADRRD</sequence>
<accession>A0A6J7DJN4</accession>
<name>A0A6J7DJN4_9ZZZZ</name>
<evidence type="ECO:0000313" key="3">
    <source>
        <dbReference type="EMBL" id="CAB4721254.1"/>
    </source>
</evidence>
<dbReference type="AlphaFoldDB" id="A0A6J7DJN4"/>
<gene>
    <name evidence="3" type="ORF">UFOPK2602_01751</name>
    <name evidence="4" type="ORF">UFOPK2806_01346</name>
    <name evidence="5" type="ORF">UFOPK3417_00621</name>
    <name evidence="6" type="ORF">UFOPK4306_00736</name>
</gene>
<protein>
    <submittedName>
        <fullName evidence="5">Unannotated protein</fullName>
    </submittedName>
</protein>
<dbReference type="PANTHER" id="PTHR45947">
    <property type="entry name" value="SULFOQUINOVOSYL TRANSFERASE SQD2"/>
    <property type="match status" value="1"/>
</dbReference>
<dbReference type="Pfam" id="PF13579">
    <property type="entry name" value="Glyco_trans_4_4"/>
    <property type="match status" value="1"/>
</dbReference>
<dbReference type="Pfam" id="PF00534">
    <property type="entry name" value="Glycos_transf_1"/>
    <property type="match status" value="1"/>
</dbReference>
<dbReference type="EMBL" id="CAFBLR010000042">
    <property type="protein sequence ID" value="CAB4868549.1"/>
    <property type="molecule type" value="Genomic_DNA"/>
</dbReference>
<dbReference type="GO" id="GO:0016757">
    <property type="term" value="F:glycosyltransferase activity"/>
    <property type="evidence" value="ECO:0007669"/>
    <property type="project" value="InterPro"/>
</dbReference>
<evidence type="ECO:0000259" key="1">
    <source>
        <dbReference type="Pfam" id="PF00534"/>
    </source>
</evidence>
<dbReference type="CDD" id="cd03808">
    <property type="entry name" value="GT4_CapM-like"/>
    <property type="match status" value="1"/>
</dbReference>
<proteinExistence type="predicted"/>
<dbReference type="InterPro" id="IPR028098">
    <property type="entry name" value="Glyco_trans_4-like_N"/>
</dbReference>
<dbReference type="PANTHER" id="PTHR45947:SF3">
    <property type="entry name" value="SULFOQUINOVOSYL TRANSFERASE SQD2"/>
    <property type="match status" value="1"/>
</dbReference>
<dbReference type="InterPro" id="IPR001296">
    <property type="entry name" value="Glyco_trans_1"/>
</dbReference>
<dbReference type="EMBL" id="CAEZYY010000016">
    <property type="protein sequence ID" value="CAB4756382.1"/>
    <property type="molecule type" value="Genomic_DNA"/>
</dbReference>
<evidence type="ECO:0000313" key="5">
    <source>
        <dbReference type="EMBL" id="CAB4868549.1"/>
    </source>
</evidence>
<feature type="domain" description="Glycosyl transferase family 1" evidence="1">
    <location>
        <begin position="185"/>
        <end position="344"/>
    </location>
</feature>
<reference evidence="5" key="1">
    <citation type="submission" date="2020-05" db="EMBL/GenBank/DDBJ databases">
        <authorList>
            <person name="Chiriac C."/>
            <person name="Salcher M."/>
            <person name="Ghai R."/>
            <person name="Kavagutti S V."/>
        </authorList>
    </citation>
    <scope>NUCLEOTIDE SEQUENCE</scope>
</reference>